<dbReference type="InterPro" id="IPR056136">
    <property type="entry name" value="DUF7719"/>
</dbReference>
<keyword evidence="1" id="KW-0812">Transmembrane</keyword>
<dbReference type="Pfam" id="PF24841">
    <property type="entry name" value="DUF7719"/>
    <property type="match status" value="1"/>
</dbReference>
<keyword evidence="4" id="KW-1185">Reference proteome</keyword>
<reference evidence="3" key="1">
    <citation type="journal article" date="2023" name="Mol. Plant Microbe Interact.">
        <title>Elucidating the Obligate Nature and Biological Capacity of an Invasive Fungal Corn Pathogen.</title>
        <authorList>
            <person name="MacCready J.S."/>
            <person name="Roggenkamp E.M."/>
            <person name="Gdanetz K."/>
            <person name="Chilvers M.I."/>
        </authorList>
    </citation>
    <scope>NUCLEOTIDE SEQUENCE</scope>
    <source>
        <strain evidence="3">PM02</strain>
    </source>
</reference>
<feature type="transmembrane region" description="Helical" evidence="1">
    <location>
        <begin position="103"/>
        <end position="121"/>
    </location>
</feature>
<feature type="domain" description="DUF7719" evidence="2">
    <location>
        <begin position="105"/>
        <end position="170"/>
    </location>
</feature>
<gene>
    <name evidence="3" type="ORF">P8C59_002779</name>
</gene>
<evidence type="ECO:0000259" key="2">
    <source>
        <dbReference type="Pfam" id="PF24841"/>
    </source>
</evidence>
<dbReference type="PANTHER" id="PTHR37846:SF1">
    <property type="entry name" value="DEACETYLASE-LIKE PROTEIN"/>
    <property type="match status" value="1"/>
</dbReference>
<feature type="transmembrane region" description="Helical" evidence="1">
    <location>
        <begin position="65"/>
        <end position="83"/>
    </location>
</feature>
<accession>A0AAD9MCN2</accession>
<keyword evidence="1" id="KW-0472">Membrane</keyword>
<evidence type="ECO:0000313" key="3">
    <source>
        <dbReference type="EMBL" id="KAK2068116.1"/>
    </source>
</evidence>
<dbReference type="Proteomes" id="UP001217918">
    <property type="component" value="Unassembled WGS sequence"/>
</dbReference>
<dbReference type="AlphaFoldDB" id="A0AAD9MCN2"/>
<proteinExistence type="predicted"/>
<dbReference type="EMBL" id="JAQQPM010000002">
    <property type="protein sequence ID" value="KAK2068116.1"/>
    <property type="molecule type" value="Genomic_DNA"/>
</dbReference>
<dbReference type="PANTHER" id="PTHR37846">
    <property type="entry name" value="YALI0B21296P"/>
    <property type="match status" value="1"/>
</dbReference>
<sequence length="170" mass="18786">MPRERTDHGCGPTEQTLLERDGRLSPRAERVLDALLYCGCLAMLHFTLDVLAQNQFAVAISWWDVATRAVRAFHVFVVLFYVLHPHASDPTLVPGLPGPWQGALRQALFFAASAAAGCYLVHITNAYGYYAVIKQAPPVACLWVWAVMELDLPQAVLSLLVAGAYMRYKG</sequence>
<organism evidence="3 4">
    <name type="scientific">Phyllachora maydis</name>
    <dbReference type="NCBI Taxonomy" id="1825666"/>
    <lineage>
        <taxon>Eukaryota</taxon>
        <taxon>Fungi</taxon>
        <taxon>Dikarya</taxon>
        <taxon>Ascomycota</taxon>
        <taxon>Pezizomycotina</taxon>
        <taxon>Sordariomycetes</taxon>
        <taxon>Sordariomycetidae</taxon>
        <taxon>Phyllachorales</taxon>
        <taxon>Phyllachoraceae</taxon>
        <taxon>Phyllachora</taxon>
    </lineage>
</organism>
<protein>
    <recommendedName>
        <fullName evidence="2">DUF7719 domain-containing protein</fullName>
    </recommendedName>
</protein>
<evidence type="ECO:0000313" key="4">
    <source>
        <dbReference type="Proteomes" id="UP001217918"/>
    </source>
</evidence>
<comment type="caution">
    <text evidence="3">The sequence shown here is derived from an EMBL/GenBank/DDBJ whole genome shotgun (WGS) entry which is preliminary data.</text>
</comment>
<keyword evidence="1" id="KW-1133">Transmembrane helix</keyword>
<evidence type="ECO:0000256" key="1">
    <source>
        <dbReference type="SAM" id="Phobius"/>
    </source>
</evidence>
<feature type="transmembrane region" description="Helical" evidence="1">
    <location>
        <begin position="152"/>
        <end position="168"/>
    </location>
</feature>
<name>A0AAD9MCN2_9PEZI</name>